<evidence type="ECO:0000313" key="2">
    <source>
        <dbReference type="EMBL" id="TGB01408.1"/>
    </source>
</evidence>
<protein>
    <submittedName>
        <fullName evidence="2">YhgE/Pip domain-containing protein</fullName>
    </submittedName>
</protein>
<organism evidence="2 3">
    <name type="scientific">Halobacillus salinus</name>
    <dbReference type="NCBI Taxonomy" id="192814"/>
    <lineage>
        <taxon>Bacteria</taxon>
        <taxon>Bacillati</taxon>
        <taxon>Bacillota</taxon>
        <taxon>Bacilli</taxon>
        <taxon>Bacillales</taxon>
        <taxon>Bacillaceae</taxon>
        <taxon>Halobacillus</taxon>
    </lineage>
</organism>
<proteinExistence type="predicted"/>
<evidence type="ECO:0000256" key="1">
    <source>
        <dbReference type="SAM" id="SignalP"/>
    </source>
</evidence>
<name>A0A4Z0GVX5_9BACI</name>
<gene>
    <name evidence="2" type="ORF">E4663_16505</name>
</gene>
<dbReference type="AlphaFoldDB" id="A0A4Z0GVX5"/>
<accession>A0A4Z0GVX5</accession>
<dbReference type="Gene3D" id="1.10.287.950">
    <property type="entry name" value="Methyl-accepting chemotaxis protein"/>
    <property type="match status" value="2"/>
</dbReference>
<keyword evidence="1" id="KW-0732">Signal</keyword>
<reference evidence="2 3" key="1">
    <citation type="journal article" date="2003" name="Int. J. Syst. Evol. Microbiol.">
        <title>Halobacillus salinus sp. nov., isolated from a salt lake on the coast of the East Sea in Korea.</title>
        <authorList>
            <person name="Yoon J.H."/>
            <person name="Kang K.H."/>
            <person name="Park Y.H."/>
        </authorList>
    </citation>
    <scope>NUCLEOTIDE SEQUENCE [LARGE SCALE GENOMIC DNA]</scope>
    <source>
        <strain evidence="2 3">HSL-3</strain>
    </source>
</reference>
<feature type="chain" id="PRO_5021402100" evidence="1">
    <location>
        <begin position="26"/>
        <end position="593"/>
    </location>
</feature>
<keyword evidence="3" id="KW-1185">Reference proteome</keyword>
<evidence type="ECO:0000313" key="3">
    <source>
        <dbReference type="Proteomes" id="UP000297982"/>
    </source>
</evidence>
<dbReference type="InterPro" id="IPR023908">
    <property type="entry name" value="xxxLxxG_rpt"/>
</dbReference>
<comment type="caution">
    <text evidence="2">The sequence shown here is derived from an EMBL/GenBank/DDBJ whole genome shotgun (WGS) entry which is preliminary data.</text>
</comment>
<dbReference type="SUPFAM" id="SSF58104">
    <property type="entry name" value="Methyl-accepting chemotaxis protein (MCP) signaling domain"/>
    <property type="match status" value="1"/>
</dbReference>
<dbReference type="EMBL" id="SRJC01000006">
    <property type="protein sequence ID" value="TGB01408.1"/>
    <property type="molecule type" value="Genomic_DNA"/>
</dbReference>
<sequence>MIMFKRITVSALAALLVLPSLPVSAATGSYSEKHEVVYATLDANGSQEEMYVVNNFTMEKPGDITDFGPYTSVHNLTNLEEINQSGNKVEVTTEEEEFYYQGDLEGQDLPWDIRVSYKLDGKKVSPEELAGKDGSLEIHINTKKNKQAEDVFFNHYLMQISLTLDGDRYENIQAPEGTVANAGKDRRVTYTVMPEKEGSFVMKADATDLEMEPIEFAAIPSSMSIDAPDIGGVKSDMTSLSDATAEVNRGVGELKNGITQTNNGAASLYDGSVQFRNGINELSSGSDELVQGSARIQSALDEISQSVSGSGGGSLGDFAKMEEGLRQIAGGLQEVENGLVGLKDQYSQANQALGQSIDAIPGYEITEADIQKLYESGADKAVVDKLLETYKAAQTVKGTYAEVREAFGAVAPALDQSAGALSDMSANLNGMADQLSSSLDNVDIDESMKQLQEGLGQLASQYQSFHAGLKDYTGGVDQLAGSYSDLHNGIAGLTNGTSELENGAAQLHNGTSELASETSDLPTQIDQEIDKMVEEYDKSDFEPVSFVSSKNEKVGSVQFVIKTESIKKPEEKEEAPEVEEEKNFWDRLVDLFK</sequence>
<dbReference type="NCBIfam" id="TIGR03057">
    <property type="entry name" value="xxxLxxG_by_4"/>
    <property type="match status" value="1"/>
</dbReference>
<feature type="signal peptide" evidence="1">
    <location>
        <begin position="1"/>
        <end position="25"/>
    </location>
</feature>
<dbReference type="Proteomes" id="UP000297982">
    <property type="component" value="Unassembled WGS sequence"/>
</dbReference>
<dbReference type="STRING" id="192814.GCA_900166575_00111"/>